<organism evidence="1 2">
    <name type="scientific">Solemya pervernicosa gill symbiont</name>
    <dbReference type="NCBI Taxonomy" id="642797"/>
    <lineage>
        <taxon>Bacteria</taxon>
        <taxon>Pseudomonadati</taxon>
        <taxon>Pseudomonadota</taxon>
        <taxon>Gammaproteobacteria</taxon>
        <taxon>sulfur-oxidizing symbionts</taxon>
    </lineage>
</organism>
<protein>
    <submittedName>
        <fullName evidence="1">Oxidoreductase</fullName>
    </submittedName>
</protein>
<name>A0A1T2L641_9GAMM</name>
<dbReference type="Proteomes" id="UP000191110">
    <property type="component" value="Unassembled WGS sequence"/>
</dbReference>
<accession>A0A1T2L641</accession>
<evidence type="ECO:0000313" key="1">
    <source>
        <dbReference type="EMBL" id="OOZ40406.1"/>
    </source>
</evidence>
<dbReference type="OrthoDB" id="5405941at2"/>
<comment type="caution">
    <text evidence="1">The sequence shown here is derived from an EMBL/GenBank/DDBJ whole genome shotgun (WGS) entry which is preliminary data.</text>
</comment>
<keyword evidence="2" id="KW-1185">Reference proteome</keyword>
<gene>
    <name evidence="1" type="ORF">BOW53_08015</name>
</gene>
<reference evidence="1 2" key="1">
    <citation type="submission" date="2016-11" db="EMBL/GenBank/DDBJ databases">
        <title>Mixed transmission modes and dynamic genome evolution in an obligate animal-bacterial symbiosis.</title>
        <authorList>
            <person name="Russell S.L."/>
            <person name="Corbett-Detig R.B."/>
            <person name="Cavanaugh C.M."/>
        </authorList>
    </citation>
    <scope>NUCLEOTIDE SEQUENCE [LARGE SCALE GENOMIC DNA]</scope>
    <source>
        <strain evidence="1">Sveles-Q1</strain>
    </source>
</reference>
<dbReference type="EMBL" id="MPRL01000026">
    <property type="protein sequence ID" value="OOZ40406.1"/>
    <property type="molecule type" value="Genomic_DNA"/>
</dbReference>
<proteinExistence type="predicted"/>
<dbReference type="RefSeq" id="WP_078483566.1">
    <property type="nucleotide sequence ID" value="NZ_MPRL01000026.1"/>
</dbReference>
<sequence length="145" mass="16169">MVDDERFSHELFKGLQALADSSFPKRCETCGRVFESAEQFLAETESIHKTKTGLKQSQDDDGTLIVEVFRNCPCGSTLMDLFGDRRDLSERGEDKRDKFEALIAFVASHDVNREVARTELLKVLQGGKSDLISSLLPHSTSANNS</sequence>
<evidence type="ECO:0000313" key="2">
    <source>
        <dbReference type="Proteomes" id="UP000191110"/>
    </source>
</evidence>
<dbReference type="AlphaFoldDB" id="A0A1T2L641"/>